<evidence type="ECO:0000259" key="4">
    <source>
        <dbReference type="PROSITE" id="PS50011"/>
    </source>
</evidence>
<organism evidence="5">
    <name type="scientific">Lotharella globosa</name>
    <dbReference type="NCBI Taxonomy" id="91324"/>
    <lineage>
        <taxon>Eukaryota</taxon>
        <taxon>Sar</taxon>
        <taxon>Rhizaria</taxon>
        <taxon>Cercozoa</taxon>
        <taxon>Chlorarachniophyceae</taxon>
        <taxon>Lotharella</taxon>
    </lineage>
</organism>
<feature type="region of interest" description="Disordered" evidence="3">
    <location>
        <begin position="113"/>
        <end position="155"/>
    </location>
</feature>
<dbReference type="SMART" id="SM00220">
    <property type="entry name" value="S_TKc"/>
    <property type="match status" value="1"/>
</dbReference>
<dbReference type="PANTHER" id="PTHR24346">
    <property type="entry name" value="MAP/MICROTUBULE AFFINITY-REGULATING KINASE"/>
    <property type="match status" value="1"/>
</dbReference>
<proteinExistence type="predicted"/>
<dbReference type="AlphaFoldDB" id="A0A7S3YFI1"/>
<dbReference type="Pfam" id="PF00069">
    <property type="entry name" value="Pkinase"/>
    <property type="match status" value="1"/>
</dbReference>
<gene>
    <name evidence="5" type="ORF">LGLO00237_LOCUS4021</name>
</gene>
<dbReference type="GO" id="GO:0005737">
    <property type="term" value="C:cytoplasm"/>
    <property type="evidence" value="ECO:0007669"/>
    <property type="project" value="TreeGrafter"/>
</dbReference>
<evidence type="ECO:0000256" key="2">
    <source>
        <dbReference type="ARBA" id="ARBA00022840"/>
    </source>
</evidence>
<sequence length="481" mass="54119">MANDRHSAAACTGSPKARTTNVRIVIPSPNGTPRKPNNSKPERKRLFQPSTIQSPVSDDGFSPLHGQRRRLPPVIACRSPNTVKNYAENGLFTRKKGTVSDGKRLKTIKKGATHDGANTTSRYTPHQRVQHKGKSEVGRKSTRSSTIKRAGTYGHSGRKNTVGKFHIIRTLGKGSQATIKLGMHVETGRKVAIKVMSKLSSNKLQFQREAMALKILKHRHIVSLEDAYESSKYLFLVLEYYPGGDLFDYVISKDGLDRKECLTLYSQIVRAVMHSHKFGIIHRDIKPENILIAAKGKVVLTDFGLCGTCKRDGTKTLCGSPHYASPELCKGLKYDFKSDSWSMGVLLYTMRCACYPFEHENINELIKLIQQGKYKVPEYMSKDIASLVEKLLVVEPVERLDVSEIWKDKCFYVGDKNLYFTSEDCKPLQGHPVKEEDISMVVVRCLSLMGWGEAHYIKRTLTERSSGATHRRLQAMYALLK</sequence>
<name>A0A7S3YFI1_9EUKA</name>
<feature type="region of interest" description="Disordered" evidence="3">
    <location>
        <begin position="1"/>
        <end position="71"/>
    </location>
</feature>
<dbReference type="GO" id="GO:0005524">
    <property type="term" value="F:ATP binding"/>
    <property type="evidence" value="ECO:0007669"/>
    <property type="project" value="UniProtKB-KW"/>
</dbReference>
<accession>A0A7S3YFI1</accession>
<dbReference type="EMBL" id="HBIV01005604">
    <property type="protein sequence ID" value="CAE0650043.1"/>
    <property type="molecule type" value="Transcribed_RNA"/>
</dbReference>
<dbReference type="FunFam" id="1.10.510.10:FF:000571">
    <property type="entry name" value="Maternal embryonic leucine zipper kinase"/>
    <property type="match status" value="1"/>
</dbReference>
<keyword evidence="1" id="KW-0547">Nucleotide-binding</keyword>
<feature type="compositionally biased region" description="Polar residues" evidence="3">
    <location>
        <begin position="29"/>
        <end position="39"/>
    </location>
</feature>
<dbReference type="PROSITE" id="PS00108">
    <property type="entry name" value="PROTEIN_KINASE_ST"/>
    <property type="match status" value="1"/>
</dbReference>
<dbReference type="Gene3D" id="1.10.510.10">
    <property type="entry name" value="Transferase(Phosphotransferase) domain 1"/>
    <property type="match status" value="1"/>
</dbReference>
<dbReference type="PROSITE" id="PS50011">
    <property type="entry name" value="PROTEIN_KINASE_DOM"/>
    <property type="match status" value="1"/>
</dbReference>
<reference evidence="5" key="1">
    <citation type="submission" date="2021-01" db="EMBL/GenBank/DDBJ databases">
        <authorList>
            <person name="Corre E."/>
            <person name="Pelletier E."/>
            <person name="Niang G."/>
            <person name="Scheremetjew M."/>
            <person name="Finn R."/>
            <person name="Kale V."/>
            <person name="Holt S."/>
            <person name="Cochrane G."/>
            <person name="Meng A."/>
            <person name="Brown T."/>
            <person name="Cohen L."/>
        </authorList>
    </citation>
    <scope>NUCLEOTIDE SEQUENCE</scope>
    <source>
        <strain evidence="5">CCCM811</strain>
    </source>
</reference>
<dbReference type="InterPro" id="IPR000719">
    <property type="entry name" value="Prot_kinase_dom"/>
</dbReference>
<dbReference type="PANTHER" id="PTHR24346:SF30">
    <property type="entry name" value="MATERNAL EMBRYONIC LEUCINE ZIPPER KINASE"/>
    <property type="match status" value="1"/>
</dbReference>
<dbReference type="InterPro" id="IPR008271">
    <property type="entry name" value="Ser/Thr_kinase_AS"/>
</dbReference>
<evidence type="ECO:0000256" key="1">
    <source>
        <dbReference type="ARBA" id="ARBA00022741"/>
    </source>
</evidence>
<dbReference type="GO" id="GO:0035556">
    <property type="term" value="P:intracellular signal transduction"/>
    <property type="evidence" value="ECO:0007669"/>
    <property type="project" value="TreeGrafter"/>
</dbReference>
<protein>
    <recommendedName>
        <fullName evidence="4">Protein kinase domain-containing protein</fullName>
    </recommendedName>
</protein>
<keyword evidence="2" id="KW-0067">ATP-binding</keyword>
<feature type="domain" description="Protein kinase" evidence="4">
    <location>
        <begin position="165"/>
        <end position="420"/>
    </location>
</feature>
<evidence type="ECO:0000256" key="3">
    <source>
        <dbReference type="SAM" id="MobiDB-lite"/>
    </source>
</evidence>
<dbReference type="InterPro" id="IPR011009">
    <property type="entry name" value="Kinase-like_dom_sf"/>
</dbReference>
<evidence type="ECO:0000313" key="5">
    <source>
        <dbReference type="EMBL" id="CAE0650043.1"/>
    </source>
</evidence>
<dbReference type="GO" id="GO:0004674">
    <property type="term" value="F:protein serine/threonine kinase activity"/>
    <property type="evidence" value="ECO:0007669"/>
    <property type="project" value="TreeGrafter"/>
</dbReference>
<dbReference type="SUPFAM" id="SSF56112">
    <property type="entry name" value="Protein kinase-like (PK-like)"/>
    <property type="match status" value="1"/>
</dbReference>